<dbReference type="InterPro" id="IPR011041">
    <property type="entry name" value="Quinoprot_gluc/sorb_DH_b-prop"/>
</dbReference>
<dbReference type="PROSITE" id="PS51007">
    <property type="entry name" value="CYTC"/>
    <property type="match status" value="1"/>
</dbReference>
<reference evidence="7" key="2">
    <citation type="submission" date="2020-09" db="EMBL/GenBank/DDBJ databases">
        <authorList>
            <person name="Sun Q."/>
            <person name="Kim S."/>
        </authorList>
    </citation>
    <scope>NUCLEOTIDE SEQUENCE</scope>
    <source>
        <strain evidence="7">KCTC 12988</strain>
    </source>
</reference>
<dbReference type="RefSeq" id="WP_377047482.1">
    <property type="nucleotide sequence ID" value="NZ_JBHLZH010000006.1"/>
</dbReference>
<dbReference type="Pfam" id="PF23500">
    <property type="entry name" value="DUF7133"/>
    <property type="match status" value="2"/>
</dbReference>
<gene>
    <name evidence="7" type="ORF">GCM10007100_17070</name>
</gene>
<dbReference type="PANTHER" id="PTHR33546">
    <property type="entry name" value="LARGE, MULTIFUNCTIONAL SECRETED PROTEIN-RELATED"/>
    <property type="match status" value="1"/>
</dbReference>
<evidence type="ECO:0000259" key="6">
    <source>
        <dbReference type="PROSITE" id="PS51007"/>
    </source>
</evidence>
<dbReference type="Gene3D" id="1.10.760.10">
    <property type="entry name" value="Cytochrome c-like domain"/>
    <property type="match status" value="1"/>
</dbReference>
<keyword evidence="8" id="KW-1185">Reference proteome</keyword>
<comment type="caution">
    <text evidence="7">The sequence shown here is derived from an EMBL/GenBank/DDBJ whole genome shotgun (WGS) entry which is preliminary data.</text>
</comment>
<dbReference type="NCBIfam" id="TIGR02603">
    <property type="entry name" value="CxxCH_TIGR02603"/>
    <property type="match status" value="1"/>
</dbReference>
<dbReference type="SUPFAM" id="SSF48371">
    <property type="entry name" value="ARM repeat"/>
    <property type="match status" value="1"/>
</dbReference>
<dbReference type="AlphaFoldDB" id="A0A918TLR0"/>
<dbReference type="InterPro" id="IPR013428">
    <property type="entry name" value="Membrane-bound_put_N"/>
</dbReference>
<proteinExistence type="predicted"/>
<organism evidence="7 8">
    <name type="scientific">Roseibacillus persicicus</name>
    <dbReference type="NCBI Taxonomy" id="454148"/>
    <lineage>
        <taxon>Bacteria</taxon>
        <taxon>Pseudomonadati</taxon>
        <taxon>Verrucomicrobiota</taxon>
        <taxon>Verrucomicrobiia</taxon>
        <taxon>Verrucomicrobiales</taxon>
        <taxon>Verrucomicrobiaceae</taxon>
        <taxon>Roseibacillus</taxon>
    </lineage>
</organism>
<evidence type="ECO:0000256" key="1">
    <source>
        <dbReference type="ARBA" id="ARBA00022617"/>
    </source>
</evidence>
<dbReference type="EMBL" id="BMXI01000006">
    <property type="protein sequence ID" value="GHC51442.1"/>
    <property type="molecule type" value="Genomic_DNA"/>
</dbReference>
<keyword evidence="1 4" id="KW-0349">Heme</keyword>
<dbReference type="GO" id="GO:0020037">
    <property type="term" value="F:heme binding"/>
    <property type="evidence" value="ECO:0007669"/>
    <property type="project" value="InterPro"/>
</dbReference>
<dbReference type="InterPro" id="IPR009056">
    <property type="entry name" value="Cyt_c-like_dom"/>
</dbReference>
<dbReference type="InterPro" id="IPR011989">
    <property type="entry name" value="ARM-like"/>
</dbReference>
<evidence type="ECO:0000256" key="4">
    <source>
        <dbReference type="PROSITE-ProRule" id="PRU00433"/>
    </source>
</evidence>
<dbReference type="Pfam" id="PF00034">
    <property type="entry name" value="Cytochrom_C"/>
    <property type="match status" value="1"/>
</dbReference>
<dbReference type="InterPro" id="IPR013427">
    <property type="entry name" value="Haem-bd_dom_put"/>
</dbReference>
<feature type="chain" id="PRO_5036919554" description="Cytochrome c domain-containing protein" evidence="5">
    <location>
        <begin position="28"/>
        <end position="914"/>
    </location>
</feature>
<evidence type="ECO:0000313" key="8">
    <source>
        <dbReference type="Proteomes" id="UP000644507"/>
    </source>
</evidence>
<accession>A0A918TLR0</accession>
<evidence type="ECO:0000256" key="2">
    <source>
        <dbReference type="ARBA" id="ARBA00022723"/>
    </source>
</evidence>
<dbReference type="Gene3D" id="2.120.10.30">
    <property type="entry name" value="TolB, C-terminal domain"/>
    <property type="match status" value="1"/>
</dbReference>
<dbReference type="InterPro" id="IPR055557">
    <property type="entry name" value="DUF7133"/>
</dbReference>
<dbReference type="Gene3D" id="1.25.10.10">
    <property type="entry name" value="Leucine-rich Repeat Variant"/>
    <property type="match status" value="1"/>
</dbReference>
<dbReference type="SUPFAM" id="SSF46626">
    <property type="entry name" value="Cytochrome c"/>
    <property type="match status" value="1"/>
</dbReference>
<evidence type="ECO:0000256" key="3">
    <source>
        <dbReference type="ARBA" id="ARBA00023004"/>
    </source>
</evidence>
<dbReference type="GO" id="GO:0009055">
    <property type="term" value="F:electron transfer activity"/>
    <property type="evidence" value="ECO:0007669"/>
    <property type="project" value="InterPro"/>
</dbReference>
<evidence type="ECO:0000313" key="7">
    <source>
        <dbReference type="EMBL" id="GHC51442.1"/>
    </source>
</evidence>
<keyword evidence="3 4" id="KW-0408">Iron</keyword>
<feature type="domain" description="Cytochrome c" evidence="6">
    <location>
        <begin position="782"/>
        <end position="914"/>
    </location>
</feature>
<keyword evidence="2 4" id="KW-0479">Metal-binding</keyword>
<protein>
    <recommendedName>
        <fullName evidence="6">Cytochrome c domain-containing protein</fullName>
    </recommendedName>
</protein>
<evidence type="ECO:0000256" key="5">
    <source>
        <dbReference type="SAM" id="SignalP"/>
    </source>
</evidence>
<dbReference type="NCBIfam" id="TIGR02604">
    <property type="entry name" value="Piru_Ver_Nterm"/>
    <property type="match status" value="1"/>
</dbReference>
<dbReference type="InterPro" id="IPR036909">
    <property type="entry name" value="Cyt_c-like_dom_sf"/>
</dbReference>
<dbReference type="Proteomes" id="UP000644507">
    <property type="component" value="Unassembled WGS sequence"/>
</dbReference>
<dbReference type="PANTHER" id="PTHR33546:SF1">
    <property type="entry name" value="LARGE, MULTIFUNCTIONAL SECRETED PROTEIN"/>
    <property type="match status" value="1"/>
</dbReference>
<reference evidence="7" key="1">
    <citation type="journal article" date="2014" name="Int. J. Syst. Evol. Microbiol.">
        <title>Complete genome sequence of Corynebacterium casei LMG S-19264T (=DSM 44701T), isolated from a smear-ripened cheese.</title>
        <authorList>
            <consortium name="US DOE Joint Genome Institute (JGI-PGF)"/>
            <person name="Walter F."/>
            <person name="Albersmeier A."/>
            <person name="Kalinowski J."/>
            <person name="Ruckert C."/>
        </authorList>
    </citation>
    <scope>NUCLEOTIDE SEQUENCE</scope>
    <source>
        <strain evidence="7">KCTC 12988</strain>
    </source>
</reference>
<feature type="signal peptide" evidence="5">
    <location>
        <begin position="1"/>
        <end position="27"/>
    </location>
</feature>
<sequence length="914" mass="100358">MSRLLSQSHFQQMIRSLFFLFPAVAVAQTEVVKNDEANAIGPNLPPRKVEAELFQVPEGFEVTVWASTPQLFNPTNIDIDAKGRIWACEGVRYRSHVKRQPAGDRVVVMKDTDGDGKADSSHTFVQEKALIAPLGIGVFDNKVFVAQPPELIVYTDVNRNLVFDEGTDTREVILTGFNARNHDHSLHSVTMGPDGKFYFNVGNCGAIFKDKDDREFVIGGPYRGGGGQYFVENEKRGGEKSADGHVWTAGATFRMNEDGSEVEVVGHGYRNSYEQTLTSFGDMFQNDNDDPPACRVSYILEYGCAGYFSRDGRRGYRAEKRPNQEHWRNHWRQDDPGTMDAGDVYGGGSPTGVAFYENGAMGEDFVGTLLACEPGRNVIFSYQPEPEKGTFKLDRSDFMTSNTTNEFLGSDFVGGTRGKKQDEFEDHLLFRPSDIAVGPDGALYVSDWYDARVGGHGDLDDSCSGTIYRIAPKGFTPSVPQFDASTIEGAITALRSPAVNVRYLGYRGLQEKGEEALAAVKELIKTEENPFVAARGIWLLPQLGEQGVAVCEEVLQDENPQNRIAALRALLRSGQDILPHAKALAGDSDPGVRRDVALALRDLPAAQTKEIFATLAQQVEFTDKNSVEAIGLGAALQEDEIWQHLRQEMGATDPLKWDERFAKLTWRLWPVSAVADLKARALATELTPEERAFAVESIAFIDHTDSVEAMLSLADQGSPSRRAAMDWLFRRGTGEWAKYDVLPELKKRGIYDPNSITVTSVTVPAPPKKNQYSTADVLALTGDAEKGKAKAMGCVMCHQINGVGVSYGPNLAGWGKGQPREVIARSIVEPSFDISHGFKGSIVETKKGETVHGLVTSPGNPLMIVSTGGVEQMIPKKMIKSQKDLKRSLMLSSDQLGLTAQDVADIVAFLKVYE</sequence>
<name>A0A918TLR0_9BACT</name>
<dbReference type="SUPFAM" id="SSF50952">
    <property type="entry name" value="Soluble quinoprotein glucose dehydrogenase"/>
    <property type="match status" value="1"/>
</dbReference>
<dbReference type="InterPro" id="IPR011042">
    <property type="entry name" value="6-blade_b-propeller_TolB-like"/>
</dbReference>
<dbReference type="InterPro" id="IPR016024">
    <property type="entry name" value="ARM-type_fold"/>
</dbReference>
<keyword evidence="5" id="KW-0732">Signal</keyword>
<dbReference type="GO" id="GO:0046872">
    <property type="term" value="F:metal ion binding"/>
    <property type="evidence" value="ECO:0007669"/>
    <property type="project" value="UniProtKB-KW"/>
</dbReference>